<name>U4QY86_9FIRM</name>
<dbReference type="PATRIC" id="fig|1330534.3.peg.3684"/>
<protein>
    <submittedName>
        <fullName evidence="1">Uncharacterized protein</fullName>
    </submittedName>
</protein>
<proteinExistence type="predicted"/>
<evidence type="ECO:0000313" key="2">
    <source>
        <dbReference type="Proteomes" id="UP000016860"/>
    </source>
</evidence>
<dbReference type="AlphaFoldDB" id="U4QY86"/>
<evidence type="ECO:0000313" key="1">
    <source>
        <dbReference type="EMBL" id="EPR08122.1"/>
    </source>
</evidence>
<sequence>MTNMTGKTDFFLFLSVKSENKIYIEEKKKDI</sequence>
<accession>U4QY86</accession>
<dbReference type="Proteomes" id="UP000016860">
    <property type="component" value="Unassembled WGS sequence"/>
</dbReference>
<dbReference type="STRING" id="1330534.L323_18565"/>
<dbReference type="EMBL" id="ATAY01000094">
    <property type="protein sequence ID" value="EPR08122.1"/>
    <property type="molecule type" value="Genomic_DNA"/>
</dbReference>
<gene>
    <name evidence="1" type="ORF">L323_18565</name>
</gene>
<reference evidence="1 2" key="1">
    <citation type="journal article" date="2013" name="Genome Announc.">
        <title>Draft Genome Sequence of the Cellulolytic Bacterium Clostridium papyrosolvens C7 (ATCC 700395).</title>
        <authorList>
            <person name="Zepeda V."/>
            <person name="Dassa B."/>
            <person name="Borovok I."/>
            <person name="Lamed R."/>
            <person name="Bayer E.A."/>
            <person name="Cate J.H."/>
        </authorList>
    </citation>
    <scope>NUCLEOTIDE SEQUENCE [LARGE SCALE GENOMIC DNA]</scope>
    <source>
        <strain evidence="1 2">C7</strain>
    </source>
</reference>
<organism evidence="1 2">
    <name type="scientific">Ruminiclostridium papyrosolvens C7</name>
    <dbReference type="NCBI Taxonomy" id="1330534"/>
    <lineage>
        <taxon>Bacteria</taxon>
        <taxon>Bacillati</taxon>
        <taxon>Bacillota</taxon>
        <taxon>Clostridia</taxon>
        <taxon>Eubacteriales</taxon>
        <taxon>Oscillospiraceae</taxon>
        <taxon>Ruminiclostridium</taxon>
    </lineage>
</organism>
<comment type="caution">
    <text evidence="1">The sequence shown here is derived from an EMBL/GenBank/DDBJ whole genome shotgun (WGS) entry which is preliminary data.</text>
</comment>